<feature type="transmembrane region" description="Helical" evidence="1">
    <location>
        <begin position="12"/>
        <end position="33"/>
    </location>
</feature>
<keyword evidence="1" id="KW-1133">Transmembrane helix</keyword>
<comment type="caution">
    <text evidence="2">The sequence shown here is derived from an EMBL/GenBank/DDBJ whole genome shotgun (WGS) entry which is preliminary data.</text>
</comment>
<accession>A0A2M7FSJ0</accession>
<evidence type="ECO:0000313" key="2">
    <source>
        <dbReference type="EMBL" id="PIW08733.1"/>
    </source>
</evidence>
<dbReference type="EMBL" id="PFFO01000004">
    <property type="protein sequence ID" value="PIW08733.1"/>
    <property type="molecule type" value="Genomic_DNA"/>
</dbReference>
<evidence type="ECO:0000256" key="1">
    <source>
        <dbReference type="SAM" id="Phobius"/>
    </source>
</evidence>
<dbReference type="AlphaFoldDB" id="A0A2M7FSJ0"/>
<dbReference type="SUPFAM" id="SSF103473">
    <property type="entry name" value="MFS general substrate transporter"/>
    <property type="match status" value="1"/>
</dbReference>
<gene>
    <name evidence="2" type="ORF">COW38_00115</name>
</gene>
<proteinExistence type="predicted"/>
<protein>
    <recommendedName>
        <fullName evidence="4">Major facilitator superfamily (MFS) profile domain-containing protein</fullName>
    </recommendedName>
</protein>
<keyword evidence="1" id="KW-0472">Membrane</keyword>
<sequence>MRISIDQRKSLSTYSGNLSIAWFAAGFIGPIVTKQTFNEIGWIMFFSLAIAGTFLIFMLILIKERKRKK</sequence>
<reference evidence="3" key="1">
    <citation type="submission" date="2017-09" db="EMBL/GenBank/DDBJ databases">
        <title>Depth-based differentiation of microbial function through sediment-hosted aquifers and enrichment of novel symbionts in the deep terrestrial subsurface.</title>
        <authorList>
            <person name="Probst A.J."/>
            <person name="Ladd B."/>
            <person name="Jarett J.K."/>
            <person name="Geller-Mcgrath D.E."/>
            <person name="Sieber C.M.K."/>
            <person name="Emerson J.B."/>
            <person name="Anantharaman K."/>
            <person name="Thomas B.C."/>
            <person name="Malmstrom R."/>
            <person name="Stieglmeier M."/>
            <person name="Klingl A."/>
            <person name="Woyke T."/>
            <person name="Ryan C.M."/>
            <person name="Banfield J.F."/>
        </authorList>
    </citation>
    <scope>NUCLEOTIDE SEQUENCE [LARGE SCALE GENOMIC DNA]</scope>
</reference>
<keyword evidence="1" id="KW-0812">Transmembrane</keyword>
<name>A0A2M7FSJ0_9BACT</name>
<evidence type="ECO:0000313" key="3">
    <source>
        <dbReference type="Proteomes" id="UP000230556"/>
    </source>
</evidence>
<dbReference type="Proteomes" id="UP000230556">
    <property type="component" value="Unassembled WGS sequence"/>
</dbReference>
<dbReference type="InterPro" id="IPR036259">
    <property type="entry name" value="MFS_trans_sf"/>
</dbReference>
<feature type="transmembrane region" description="Helical" evidence="1">
    <location>
        <begin position="39"/>
        <end position="62"/>
    </location>
</feature>
<evidence type="ECO:0008006" key="4">
    <source>
        <dbReference type="Google" id="ProtNLM"/>
    </source>
</evidence>
<organism evidence="2 3">
    <name type="scientific">Candidatus Collierbacteria bacterium CG17_big_fil_post_rev_8_21_14_2_50_45_7</name>
    <dbReference type="NCBI Taxonomy" id="1974536"/>
    <lineage>
        <taxon>Bacteria</taxon>
        <taxon>Candidatus Collieribacteriota</taxon>
    </lineage>
</organism>